<keyword evidence="1" id="KW-0534">Nitrate assimilation</keyword>
<dbReference type="Pfam" id="PF02613">
    <property type="entry name" value="Nitrate_red_del"/>
    <property type="match status" value="1"/>
</dbReference>
<dbReference type="NCBIfam" id="TIGR00684">
    <property type="entry name" value="narJ"/>
    <property type="match status" value="1"/>
</dbReference>
<dbReference type="Gene3D" id="1.10.3480.10">
    <property type="entry name" value="TorD-like"/>
    <property type="match status" value="1"/>
</dbReference>
<dbReference type="SUPFAM" id="SSF89155">
    <property type="entry name" value="TorD-like"/>
    <property type="match status" value="1"/>
</dbReference>
<organism evidence="2 3">
    <name type="scientific">Corynebacterium durum F0235</name>
    <dbReference type="NCBI Taxonomy" id="1035195"/>
    <lineage>
        <taxon>Bacteria</taxon>
        <taxon>Bacillati</taxon>
        <taxon>Actinomycetota</taxon>
        <taxon>Actinomycetes</taxon>
        <taxon>Mycobacteriales</taxon>
        <taxon>Corynebacteriaceae</taxon>
        <taxon>Corynebacterium</taxon>
    </lineage>
</organism>
<sequence>MKRTHTGVVPDDSIPAVQMTEQQRQVLYMAASVLLDYPDEHLAEKIAAVESQLDMLSLPVQAELTAFLDAVRVLGPRGIEEHYVETFDQRRRCSLFLSYYAVGDTRQRGAAIVAFRQQLEALGFEQVRDELPDHLCVVLEAAALSSGAAHVTATEILSAHRDGLEVLRAALEGLHSPFAHLIRAVCMSLPPIDQETADRYLDLITSGPPTELVGLGSPLPFPTTNPDQS</sequence>
<reference evidence="2 3" key="1">
    <citation type="submission" date="2012-05" db="EMBL/GenBank/DDBJ databases">
        <authorList>
            <person name="Weinstock G."/>
            <person name="Sodergren E."/>
            <person name="Lobos E.A."/>
            <person name="Fulton L."/>
            <person name="Fulton R."/>
            <person name="Courtney L."/>
            <person name="Fronick C."/>
            <person name="O'Laughlin M."/>
            <person name="Godfrey J."/>
            <person name="Wilson R.M."/>
            <person name="Miner T."/>
            <person name="Farmer C."/>
            <person name="Delehaunty K."/>
            <person name="Cordes M."/>
            <person name="Minx P."/>
            <person name="Tomlinson C."/>
            <person name="Chen J."/>
            <person name="Wollam A."/>
            <person name="Pepin K.H."/>
            <person name="Bhonagiri V."/>
            <person name="Zhang X."/>
            <person name="Suruliraj S."/>
            <person name="Warren W."/>
            <person name="Mitreva M."/>
            <person name="Mardis E.R."/>
            <person name="Wilson R.K."/>
        </authorList>
    </citation>
    <scope>NUCLEOTIDE SEQUENCE [LARGE SCALE GENOMIC DNA]</scope>
    <source>
        <strain evidence="2 3">F0235</strain>
    </source>
</reference>
<dbReference type="PANTHER" id="PTHR43680">
    <property type="entry name" value="NITRATE REDUCTASE MOLYBDENUM COFACTOR ASSEMBLY CHAPERONE"/>
    <property type="match status" value="1"/>
</dbReference>
<keyword evidence="3" id="KW-1185">Reference proteome</keyword>
<dbReference type="OrthoDB" id="4307003at2"/>
<dbReference type="Proteomes" id="UP000010445">
    <property type="component" value="Unassembled WGS sequence"/>
</dbReference>
<evidence type="ECO:0000313" key="2">
    <source>
        <dbReference type="EMBL" id="EKX92095.1"/>
    </source>
</evidence>
<gene>
    <name evidence="2" type="ORF">HMPREF9997_00380</name>
</gene>
<dbReference type="GO" id="GO:0042128">
    <property type="term" value="P:nitrate assimilation"/>
    <property type="evidence" value="ECO:0007669"/>
    <property type="project" value="UniProtKB-KW"/>
</dbReference>
<protein>
    <submittedName>
        <fullName evidence="2">Nitrate reductase molybdenum cofactor assembly chaperone</fullName>
    </submittedName>
</protein>
<proteinExistence type="predicted"/>
<dbReference type="eggNOG" id="COG2180">
    <property type="taxonomic scope" value="Bacteria"/>
</dbReference>
<dbReference type="EMBL" id="AMEM01000007">
    <property type="protein sequence ID" value="EKX92095.1"/>
    <property type="molecule type" value="Genomic_DNA"/>
</dbReference>
<dbReference type="HOGENOM" id="CLU_084469_1_0_11"/>
<dbReference type="GO" id="GO:0016530">
    <property type="term" value="F:metallochaperone activity"/>
    <property type="evidence" value="ECO:0007669"/>
    <property type="project" value="TreeGrafter"/>
</dbReference>
<dbReference type="GO" id="GO:0051131">
    <property type="term" value="P:chaperone-mediated protein complex assembly"/>
    <property type="evidence" value="ECO:0007669"/>
    <property type="project" value="InterPro"/>
</dbReference>
<accession>L1MM14</accession>
<dbReference type="GO" id="GO:0051082">
    <property type="term" value="F:unfolded protein binding"/>
    <property type="evidence" value="ECO:0007669"/>
    <property type="project" value="InterPro"/>
</dbReference>
<dbReference type="PANTHER" id="PTHR43680:SF2">
    <property type="entry name" value="NITRATE REDUCTASE MOLYBDENUM COFACTOR ASSEMBLY CHAPERONE NARJ"/>
    <property type="match status" value="1"/>
</dbReference>
<dbReference type="InterPro" id="IPR020945">
    <property type="entry name" value="DMSO/NO3_reduct_chaperone"/>
</dbReference>
<dbReference type="PATRIC" id="fig|1035195.3.peg.348"/>
<dbReference type="InterPro" id="IPR003765">
    <property type="entry name" value="NO3_reductase_chaperone_NarJ"/>
</dbReference>
<comment type="caution">
    <text evidence="2">The sequence shown here is derived from an EMBL/GenBank/DDBJ whole genome shotgun (WGS) entry which is preliminary data.</text>
</comment>
<evidence type="ECO:0000256" key="1">
    <source>
        <dbReference type="ARBA" id="ARBA00023063"/>
    </source>
</evidence>
<name>L1MM14_9CORY</name>
<evidence type="ECO:0000313" key="3">
    <source>
        <dbReference type="Proteomes" id="UP000010445"/>
    </source>
</evidence>
<dbReference type="STRING" id="1035195.HMPREF9997_00380"/>
<dbReference type="RefSeq" id="WP_006062074.1">
    <property type="nucleotide sequence ID" value="NZ_KB290822.1"/>
</dbReference>
<dbReference type="AlphaFoldDB" id="L1MM14"/>
<dbReference type="InterPro" id="IPR036411">
    <property type="entry name" value="TorD-like_sf"/>
</dbReference>